<reference evidence="2 3" key="1">
    <citation type="journal article" date="2016" name="Genome Announc.">
        <title>First Complete Genome Sequence of a Subdivision 6 Acidobacterium Strain.</title>
        <authorList>
            <person name="Huang S."/>
            <person name="Vieira S."/>
            <person name="Bunk B."/>
            <person name="Riedel T."/>
            <person name="Sproer C."/>
            <person name="Overmann J."/>
        </authorList>
    </citation>
    <scope>NUCLEOTIDE SEQUENCE [LARGE SCALE GENOMIC DNA]</scope>
    <source>
        <strain evidence="3">DSM 100886 HEG_-6_39</strain>
    </source>
</reference>
<keyword evidence="1" id="KW-0812">Transmembrane</keyword>
<dbReference type="KEGG" id="abac:LuPra_01272"/>
<keyword evidence="3" id="KW-1185">Reference proteome</keyword>
<dbReference type="AlphaFoldDB" id="A0A143PJX8"/>
<evidence type="ECO:0000313" key="3">
    <source>
        <dbReference type="Proteomes" id="UP000076079"/>
    </source>
</evidence>
<dbReference type="EMBL" id="CP015136">
    <property type="protein sequence ID" value="AMY08084.1"/>
    <property type="molecule type" value="Genomic_DNA"/>
</dbReference>
<proteinExistence type="predicted"/>
<sequence>MTMEPDDLERLAHRALADLPMPRAPRTFRPRVMAALALPDVGHPWFTWPWPLQVAAVLLVAAVVGGFGWAWPTLLASFGALLPHSLQTGAGYVGGAAETTAALLRVMELTWSAVVAPIARLVLLLTVALCTACALCLAALSRVALGGASQS</sequence>
<feature type="transmembrane region" description="Helical" evidence="1">
    <location>
        <begin position="54"/>
        <end position="82"/>
    </location>
</feature>
<dbReference type="Proteomes" id="UP000076079">
    <property type="component" value="Chromosome"/>
</dbReference>
<keyword evidence="1" id="KW-1133">Transmembrane helix</keyword>
<dbReference type="STRING" id="1855912.LuPra_01272"/>
<protein>
    <submittedName>
        <fullName evidence="2">Uncharacterized protein</fullName>
    </submittedName>
</protein>
<organism evidence="2 3">
    <name type="scientific">Luteitalea pratensis</name>
    <dbReference type="NCBI Taxonomy" id="1855912"/>
    <lineage>
        <taxon>Bacteria</taxon>
        <taxon>Pseudomonadati</taxon>
        <taxon>Acidobacteriota</taxon>
        <taxon>Vicinamibacteria</taxon>
        <taxon>Vicinamibacterales</taxon>
        <taxon>Vicinamibacteraceae</taxon>
        <taxon>Luteitalea</taxon>
    </lineage>
</organism>
<keyword evidence="1" id="KW-0472">Membrane</keyword>
<feature type="transmembrane region" description="Helical" evidence="1">
    <location>
        <begin position="118"/>
        <end position="140"/>
    </location>
</feature>
<evidence type="ECO:0000313" key="2">
    <source>
        <dbReference type="EMBL" id="AMY08084.1"/>
    </source>
</evidence>
<reference evidence="3" key="2">
    <citation type="submission" date="2016-04" db="EMBL/GenBank/DDBJ databases">
        <title>First Complete Genome Sequence of a Subdivision 6 Acidobacterium.</title>
        <authorList>
            <person name="Huang S."/>
            <person name="Vieira S."/>
            <person name="Bunk B."/>
            <person name="Riedel T."/>
            <person name="Sproeer C."/>
            <person name="Overmann J."/>
        </authorList>
    </citation>
    <scope>NUCLEOTIDE SEQUENCE [LARGE SCALE GENOMIC DNA]</scope>
    <source>
        <strain evidence="3">DSM 100886 HEG_-6_39</strain>
    </source>
</reference>
<dbReference type="RefSeq" id="WP_157898806.1">
    <property type="nucleotide sequence ID" value="NZ_CP015136.1"/>
</dbReference>
<name>A0A143PJX8_LUTPR</name>
<gene>
    <name evidence="2" type="ORF">LuPra_01272</name>
</gene>
<accession>A0A143PJX8</accession>
<evidence type="ECO:0000256" key="1">
    <source>
        <dbReference type="SAM" id="Phobius"/>
    </source>
</evidence>